<organism evidence="1 2">
    <name type="scientific">Mycobacterium kansasii</name>
    <dbReference type="NCBI Taxonomy" id="1768"/>
    <lineage>
        <taxon>Bacteria</taxon>
        <taxon>Bacillati</taxon>
        <taxon>Actinomycetota</taxon>
        <taxon>Actinomycetes</taxon>
        <taxon>Mycobacteriales</taxon>
        <taxon>Mycobacteriaceae</taxon>
        <taxon>Mycobacterium</taxon>
    </lineage>
</organism>
<dbReference type="AlphaFoldDB" id="A0A7G1IAH2"/>
<evidence type="ECO:0000313" key="2">
    <source>
        <dbReference type="Proteomes" id="UP000516380"/>
    </source>
</evidence>
<accession>A0A7G1IAH2</accession>
<evidence type="ECO:0000313" key="1">
    <source>
        <dbReference type="EMBL" id="BCI87937.1"/>
    </source>
</evidence>
<keyword evidence="2" id="KW-1185">Reference proteome</keyword>
<proteinExistence type="predicted"/>
<dbReference type="EMBL" id="AP023343">
    <property type="protein sequence ID" value="BCI87937.1"/>
    <property type="molecule type" value="Genomic_DNA"/>
</dbReference>
<reference evidence="1 2" key="1">
    <citation type="submission" date="2020-07" db="EMBL/GenBank/DDBJ databases">
        <title>Mycobacterium kansasii (former subtype) with zoonotic potential isolated from diseased indoor pet cat, Japan.</title>
        <authorList>
            <person name="Fukano H."/>
            <person name="Terazono T."/>
            <person name="Hoshino Y."/>
        </authorList>
    </citation>
    <scope>NUCLEOTIDE SEQUENCE [LARGE SCALE GENOMIC DNA]</scope>
    <source>
        <strain evidence="1 2">Kuro-I</strain>
    </source>
</reference>
<sequence length="78" mass="8069">MLSAAFIGQGVESLLNPKPAAEAAQPTVSGLRTLPDPIGSSIPSNAETFAQINAAVQIGVACCWPPADCPASPPRRWR</sequence>
<name>A0A7G1IAH2_MYCKA</name>
<gene>
    <name evidence="1" type="ORF">NIIDMKKI_31430</name>
</gene>
<protein>
    <submittedName>
        <fullName evidence="1">Uncharacterized protein</fullName>
    </submittedName>
</protein>
<dbReference type="Proteomes" id="UP000516380">
    <property type="component" value="Chromosome"/>
</dbReference>